<dbReference type="PANTHER" id="PTHR10908:SF0">
    <property type="entry name" value="SEROTONIN N-ACETYLTRANSFERASE"/>
    <property type="match status" value="1"/>
</dbReference>
<organism evidence="4 5">
    <name type="scientific">Treponema succinifaciens (strain ATCC 33096 / DSM 2489 / 6091)</name>
    <dbReference type="NCBI Taxonomy" id="869209"/>
    <lineage>
        <taxon>Bacteria</taxon>
        <taxon>Pseudomonadati</taxon>
        <taxon>Spirochaetota</taxon>
        <taxon>Spirochaetia</taxon>
        <taxon>Spirochaetales</taxon>
        <taxon>Treponemataceae</taxon>
        <taxon>Treponema</taxon>
    </lineage>
</organism>
<sequence length="177" mass="20361">MEIIRKATKYDINAIMNIEKEAFSEGIKENKDVFLDRIESFSDGFFILEDKNKAIGYFSSELWNSVPQKGDSCFSLNHSALKNHKKEGTILYISSIAILNEYKGTGLGYRFFYKSVEKIMKSFPQIKEIVLLVNEIWIPALHIYKKCGFIEYGRIQNFFSSAGIKTDGILMRKSVDL</sequence>
<dbReference type="Proteomes" id="UP000006852">
    <property type="component" value="Chromosome"/>
</dbReference>
<dbReference type="RefSeq" id="WP_013700292.1">
    <property type="nucleotide sequence ID" value="NC_015385.1"/>
</dbReference>
<protein>
    <submittedName>
        <fullName evidence="4">GCN5-related N-acetyltransferase</fullName>
    </submittedName>
</protein>
<evidence type="ECO:0000313" key="5">
    <source>
        <dbReference type="Proteomes" id="UP000006852"/>
    </source>
</evidence>
<keyword evidence="1" id="KW-0808">Transferase</keyword>
<reference evidence="5" key="2">
    <citation type="submission" date="2011-04" db="EMBL/GenBank/DDBJ databases">
        <title>The complete genome of chromosome of Treponema succinifaciens DSM 2489.</title>
        <authorList>
            <person name="Lucas S."/>
            <person name="Copeland A."/>
            <person name="Lapidus A."/>
            <person name="Bruce D."/>
            <person name="Goodwin L."/>
            <person name="Pitluck S."/>
            <person name="Peters L."/>
            <person name="Kyrpides N."/>
            <person name="Mavromatis K."/>
            <person name="Ivanova N."/>
            <person name="Ovchinnikova G."/>
            <person name="Teshima H."/>
            <person name="Detter J.C."/>
            <person name="Tapia R."/>
            <person name="Han C."/>
            <person name="Land M."/>
            <person name="Hauser L."/>
            <person name="Markowitz V."/>
            <person name="Cheng J.-F."/>
            <person name="Hugenholtz P."/>
            <person name="Woyke T."/>
            <person name="Wu D."/>
            <person name="Gronow S."/>
            <person name="Wellnitz S."/>
            <person name="Brambilla E."/>
            <person name="Klenk H.-P."/>
            <person name="Eisen J.A."/>
        </authorList>
    </citation>
    <scope>NUCLEOTIDE SEQUENCE [LARGE SCALE GENOMIC DNA]</scope>
    <source>
        <strain evidence="5">ATCC 33096 / DSM 2489 / 6091</strain>
    </source>
</reference>
<evidence type="ECO:0000259" key="3">
    <source>
        <dbReference type="PROSITE" id="PS51186"/>
    </source>
</evidence>
<dbReference type="KEGG" id="tsu:Tresu_0011"/>
<accession>F2NU17</accession>
<dbReference type="Gene3D" id="3.40.630.30">
    <property type="match status" value="1"/>
</dbReference>
<feature type="domain" description="N-acetyltransferase" evidence="3">
    <location>
        <begin position="2"/>
        <end position="176"/>
    </location>
</feature>
<dbReference type="PANTHER" id="PTHR10908">
    <property type="entry name" value="SEROTONIN N-ACETYLTRANSFERASE"/>
    <property type="match status" value="1"/>
</dbReference>
<dbReference type="GeneID" id="302997261"/>
<dbReference type="STRING" id="869209.Tresu_0011"/>
<dbReference type="EMBL" id="CP002631">
    <property type="protein sequence ID" value="AEB12981.1"/>
    <property type="molecule type" value="Genomic_DNA"/>
</dbReference>
<keyword evidence="5" id="KW-1185">Reference proteome</keyword>
<keyword evidence="2" id="KW-0012">Acyltransferase</keyword>
<dbReference type="AlphaFoldDB" id="F2NU17"/>
<dbReference type="InterPro" id="IPR016181">
    <property type="entry name" value="Acyl_CoA_acyltransferase"/>
</dbReference>
<dbReference type="SUPFAM" id="SSF55729">
    <property type="entry name" value="Acyl-CoA N-acyltransferases (Nat)"/>
    <property type="match status" value="1"/>
</dbReference>
<evidence type="ECO:0000313" key="4">
    <source>
        <dbReference type="EMBL" id="AEB12981.1"/>
    </source>
</evidence>
<dbReference type="GO" id="GO:0008080">
    <property type="term" value="F:N-acetyltransferase activity"/>
    <property type="evidence" value="ECO:0007669"/>
    <property type="project" value="UniProtKB-ARBA"/>
</dbReference>
<dbReference type="eggNOG" id="COG0456">
    <property type="taxonomic scope" value="Bacteria"/>
</dbReference>
<dbReference type="Pfam" id="PF00583">
    <property type="entry name" value="Acetyltransf_1"/>
    <property type="match status" value="1"/>
</dbReference>
<dbReference type="InterPro" id="IPR051635">
    <property type="entry name" value="SNAT-like"/>
</dbReference>
<dbReference type="PROSITE" id="PS51186">
    <property type="entry name" value="GNAT"/>
    <property type="match status" value="1"/>
</dbReference>
<evidence type="ECO:0000256" key="2">
    <source>
        <dbReference type="ARBA" id="ARBA00023315"/>
    </source>
</evidence>
<dbReference type="InterPro" id="IPR000182">
    <property type="entry name" value="GNAT_dom"/>
</dbReference>
<gene>
    <name evidence="4" type="ordered locus">Tresu_0011</name>
</gene>
<evidence type="ECO:0000256" key="1">
    <source>
        <dbReference type="ARBA" id="ARBA00022679"/>
    </source>
</evidence>
<dbReference type="HOGENOM" id="CLU_013985_26_0_12"/>
<proteinExistence type="predicted"/>
<dbReference type="OrthoDB" id="359414at2"/>
<name>F2NU17_TRES6</name>
<reference evidence="4 5" key="1">
    <citation type="journal article" date="2011" name="Stand. Genomic Sci.">
        <title>Complete genome sequence of Treponema succinifaciens type strain (6091).</title>
        <authorList>
            <person name="Han C."/>
            <person name="Gronow S."/>
            <person name="Teshima H."/>
            <person name="Lapidus A."/>
            <person name="Nolan M."/>
            <person name="Lucas S."/>
            <person name="Hammon N."/>
            <person name="Deshpande S."/>
            <person name="Cheng J.F."/>
            <person name="Zeytun A."/>
            <person name="Tapia R."/>
            <person name="Goodwin L."/>
            <person name="Pitluck S."/>
            <person name="Liolios K."/>
            <person name="Pagani I."/>
            <person name="Ivanova N."/>
            <person name="Mavromatis K."/>
            <person name="Mikhailova N."/>
            <person name="Huntemann M."/>
            <person name="Pati A."/>
            <person name="Chen A."/>
            <person name="Palaniappan K."/>
            <person name="Land M."/>
            <person name="Hauser L."/>
            <person name="Brambilla E.M."/>
            <person name="Rohde M."/>
            <person name="Goker M."/>
            <person name="Woyke T."/>
            <person name="Bristow J."/>
            <person name="Eisen J.A."/>
            <person name="Markowitz V."/>
            <person name="Hugenholtz P."/>
            <person name="Kyrpides N.C."/>
            <person name="Klenk H.P."/>
            <person name="Detter J.C."/>
        </authorList>
    </citation>
    <scope>NUCLEOTIDE SEQUENCE [LARGE SCALE GENOMIC DNA]</scope>
    <source>
        <strain evidence="5">ATCC 33096 / DSM 2489 / 6091</strain>
    </source>
</reference>